<proteinExistence type="predicted"/>
<feature type="transmembrane region" description="Helical" evidence="1">
    <location>
        <begin position="220"/>
        <end position="239"/>
    </location>
</feature>
<dbReference type="CDD" id="cd04179">
    <property type="entry name" value="DPM_DPG-synthase_like"/>
    <property type="match status" value="1"/>
</dbReference>
<keyword evidence="1" id="KW-0812">Transmembrane</keyword>
<evidence type="ECO:0000313" key="4">
    <source>
        <dbReference type="EMBL" id="BDD02126.1"/>
    </source>
</evidence>
<evidence type="ECO:0000256" key="1">
    <source>
        <dbReference type="SAM" id="Phobius"/>
    </source>
</evidence>
<dbReference type="PANTHER" id="PTHR48090:SF7">
    <property type="entry name" value="RFBJ PROTEIN"/>
    <property type="match status" value="1"/>
</dbReference>
<dbReference type="PANTHER" id="PTHR48090">
    <property type="entry name" value="UNDECAPRENYL-PHOSPHATE 4-DEOXY-4-FORMAMIDO-L-ARABINOSE TRANSFERASE-RELATED"/>
    <property type="match status" value="1"/>
</dbReference>
<evidence type="ECO:0000259" key="3">
    <source>
        <dbReference type="Pfam" id="PF09835"/>
    </source>
</evidence>
<protein>
    <submittedName>
        <fullName evidence="4">Glycosyl transferase</fullName>
    </submittedName>
</protein>
<keyword evidence="4" id="KW-0614">Plasmid</keyword>
<organism evidence="4 5">
    <name type="scientific">Persicobacter psychrovividus</name>
    <dbReference type="NCBI Taxonomy" id="387638"/>
    <lineage>
        <taxon>Bacteria</taxon>
        <taxon>Pseudomonadati</taxon>
        <taxon>Bacteroidota</taxon>
        <taxon>Cytophagia</taxon>
        <taxon>Cytophagales</taxon>
        <taxon>Persicobacteraceae</taxon>
        <taxon>Persicobacter</taxon>
    </lineage>
</organism>
<feature type="domain" description="Glycosyltransferase 2-like" evidence="2">
    <location>
        <begin position="13"/>
        <end position="153"/>
    </location>
</feature>
<dbReference type="Pfam" id="PF09835">
    <property type="entry name" value="DUF2062"/>
    <property type="match status" value="1"/>
</dbReference>
<feature type="transmembrane region" description="Helical" evidence="1">
    <location>
        <begin position="359"/>
        <end position="385"/>
    </location>
</feature>
<feature type="transmembrane region" description="Helical" evidence="1">
    <location>
        <begin position="273"/>
        <end position="297"/>
    </location>
</feature>
<dbReference type="InterPro" id="IPR018639">
    <property type="entry name" value="DUF2062"/>
</dbReference>
<geneLocation type="plasmid" evidence="4 5">
    <name>pPP6</name>
</geneLocation>
<dbReference type="SUPFAM" id="SSF53448">
    <property type="entry name" value="Nucleotide-diphospho-sugar transferases"/>
    <property type="match status" value="1"/>
</dbReference>
<feature type="transmembrane region" description="Helical" evidence="1">
    <location>
        <begin position="318"/>
        <end position="339"/>
    </location>
</feature>
<keyword evidence="4" id="KW-0808">Transferase</keyword>
<evidence type="ECO:0000259" key="2">
    <source>
        <dbReference type="Pfam" id="PF00535"/>
    </source>
</evidence>
<sequence>MILQSLFDRYKVCVLIPTYNNEQTLAALINDVLSYTSDIIIVNDGATDQTAEILSTYPLLEIVSYQPNKGKGYALRKGFKHALNLGYERAITIDSDGQHYPEDFIQFFDVLEKQPDALIVGARNMTVENVPSKSNFGNRFSNFWYFVETTDRLSDTQSGFRLYPIKLIQDIKFVGNKFEFEVEVLVRSNWKGITVTETPVKVYYPKQEERVSHFRPGKDFFRISVLNTVLTTLALLWYLPLKFIKSLSVERIKSLIVSNILDSGQSNMKVSCAIAFGLFMGIVPFWGFQILLGLFFAHLLKLNKGIVVLFSNISIPPMIPLIIFGSLQLGSMIFNGHWATLSYSSDLSLESISKITLSYVIGSFSLAFIAALIGWAVSMFLLVLFRPQKNNITHG</sequence>
<gene>
    <name evidence="4" type="ORF">PEPS_44060</name>
</gene>
<name>A0ABN6LG29_9BACT</name>
<keyword evidence="5" id="KW-1185">Reference proteome</keyword>
<dbReference type="InterPro" id="IPR050256">
    <property type="entry name" value="Glycosyltransferase_2"/>
</dbReference>
<evidence type="ECO:0000313" key="5">
    <source>
        <dbReference type="Proteomes" id="UP001354989"/>
    </source>
</evidence>
<feature type="domain" description="DUF2062" evidence="3">
    <location>
        <begin position="261"/>
        <end position="386"/>
    </location>
</feature>
<reference evidence="4 5" key="1">
    <citation type="submission" date="2021-12" db="EMBL/GenBank/DDBJ databases">
        <title>Genome sequencing of bacteria with rrn-lacking chromosome and rrn-plasmid.</title>
        <authorList>
            <person name="Anda M."/>
            <person name="Iwasaki W."/>
        </authorList>
    </citation>
    <scope>NUCLEOTIDE SEQUENCE [LARGE SCALE GENOMIC DNA]</scope>
    <source>
        <strain evidence="4 5">NBRC 101262</strain>
        <plasmid evidence="4 5">pPP6</plasmid>
    </source>
</reference>
<keyword evidence="1" id="KW-1133">Transmembrane helix</keyword>
<accession>A0ABN6LG29</accession>
<dbReference type="EMBL" id="AP025298">
    <property type="protein sequence ID" value="BDD02126.1"/>
    <property type="molecule type" value="Genomic_DNA"/>
</dbReference>
<dbReference type="Proteomes" id="UP001354989">
    <property type="component" value="Plasmid pPP6"/>
</dbReference>
<dbReference type="RefSeq" id="WP_338399299.1">
    <property type="nucleotide sequence ID" value="NZ_AP025298.1"/>
</dbReference>
<keyword evidence="1" id="KW-0472">Membrane</keyword>
<dbReference type="InterPro" id="IPR029044">
    <property type="entry name" value="Nucleotide-diphossugar_trans"/>
</dbReference>
<dbReference type="Pfam" id="PF00535">
    <property type="entry name" value="Glycos_transf_2"/>
    <property type="match status" value="1"/>
</dbReference>
<dbReference type="InterPro" id="IPR001173">
    <property type="entry name" value="Glyco_trans_2-like"/>
</dbReference>
<dbReference type="Gene3D" id="3.90.550.10">
    <property type="entry name" value="Spore Coat Polysaccharide Biosynthesis Protein SpsA, Chain A"/>
    <property type="match status" value="1"/>
</dbReference>
<dbReference type="GO" id="GO:0016740">
    <property type="term" value="F:transferase activity"/>
    <property type="evidence" value="ECO:0007669"/>
    <property type="project" value="UniProtKB-KW"/>
</dbReference>